<keyword evidence="5 7" id="KW-1133">Transmembrane helix</keyword>
<evidence type="ECO:0000259" key="9">
    <source>
        <dbReference type="PROSITE" id="PS50929"/>
    </source>
</evidence>
<sequence length="555" mass="64236">MRIYKWLFNEITKLSVKYTVILALLIIVQNIMKPLVLLVYQYIASNDITIVLISVGVLFLVYIIKEIANNFADVITVKYSNLVEIHLLRRLYNSVANKNILLLNDAEYVLKLQRARCFIESSSLNFYRIAIVLICEIIETVFSAIIIGRISLLFMLLFLVMSLINNCTLKKYNSDLVRIHKEQDVNLRKQNYFSELLQNKIYEKEIRINKLFSWLENKREKYFKSTEMEHRKFSEKWSKINFLISFILHLIETGVVILAVYLLSVGRFSLGDVVALITGQSTIVGSVSQIIKSYSFFKQQEYQAKNLYELLHEDRSKNIELKKEEGFLRLENISFRYADKNNIDNLSLELKQGEKIALVGSNGSGKSTLIGIILGLYKPTSGKVSVNADMTAIFQDFARLQDLLKVNINMGDIFNEKNTEKMNSLLEQSFIDLGIFPLGLDTMLSKEYGGIDLSLGQWQKIALCRALYKKADVVIFDEPTSSLDPLEEKRQFETAFKLLKDKTVIIITHRVGITNYADRILFMDDGKIVEEGTQEQLLNRRGKFYELYDSQRKWY</sequence>
<evidence type="ECO:0000256" key="2">
    <source>
        <dbReference type="ARBA" id="ARBA00022692"/>
    </source>
</evidence>
<dbReference type="SMART" id="SM00382">
    <property type="entry name" value="AAA"/>
    <property type="match status" value="1"/>
</dbReference>
<feature type="transmembrane region" description="Helical" evidence="7">
    <location>
        <begin position="48"/>
        <end position="64"/>
    </location>
</feature>
<dbReference type="Gene3D" id="1.20.1560.10">
    <property type="entry name" value="ABC transporter type 1, transmembrane domain"/>
    <property type="match status" value="1"/>
</dbReference>
<evidence type="ECO:0000256" key="4">
    <source>
        <dbReference type="ARBA" id="ARBA00022840"/>
    </source>
</evidence>
<dbReference type="InterPro" id="IPR027417">
    <property type="entry name" value="P-loop_NTPase"/>
</dbReference>
<dbReference type="CDD" id="cd03228">
    <property type="entry name" value="ABCC_MRP_Like"/>
    <property type="match status" value="1"/>
</dbReference>
<organism evidence="10 11">
    <name type="scientific">Roseburia inulinivorans</name>
    <dbReference type="NCBI Taxonomy" id="360807"/>
    <lineage>
        <taxon>Bacteria</taxon>
        <taxon>Bacillati</taxon>
        <taxon>Bacillota</taxon>
        <taxon>Clostridia</taxon>
        <taxon>Lachnospirales</taxon>
        <taxon>Lachnospiraceae</taxon>
        <taxon>Roseburia</taxon>
    </lineage>
</organism>
<evidence type="ECO:0000256" key="7">
    <source>
        <dbReference type="SAM" id="Phobius"/>
    </source>
</evidence>
<dbReference type="Proteomes" id="UP000283492">
    <property type="component" value="Unassembled WGS sequence"/>
</dbReference>
<dbReference type="GO" id="GO:0034040">
    <property type="term" value="F:ATPase-coupled lipid transmembrane transporter activity"/>
    <property type="evidence" value="ECO:0007669"/>
    <property type="project" value="TreeGrafter"/>
</dbReference>
<dbReference type="SUPFAM" id="SSF52540">
    <property type="entry name" value="P-loop containing nucleoside triphosphate hydrolases"/>
    <property type="match status" value="1"/>
</dbReference>
<evidence type="ECO:0000256" key="5">
    <source>
        <dbReference type="ARBA" id="ARBA00022989"/>
    </source>
</evidence>
<dbReference type="GO" id="GO:0140359">
    <property type="term" value="F:ABC-type transporter activity"/>
    <property type="evidence" value="ECO:0007669"/>
    <property type="project" value="InterPro"/>
</dbReference>
<keyword evidence="2 7" id="KW-0812">Transmembrane</keyword>
<dbReference type="Pfam" id="PF00005">
    <property type="entry name" value="ABC_tran"/>
    <property type="match status" value="1"/>
</dbReference>
<feature type="transmembrane region" description="Helical" evidence="7">
    <location>
        <begin position="126"/>
        <end position="146"/>
    </location>
</feature>
<dbReference type="InterPro" id="IPR011527">
    <property type="entry name" value="ABC1_TM_dom"/>
</dbReference>
<dbReference type="InterPro" id="IPR003439">
    <property type="entry name" value="ABC_transporter-like_ATP-bd"/>
</dbReference>
<dbReference type="PROSITE" id="PS00211">
    <property type="entry name" value="ABC_TRANSPORTER_1"/>
    <property type="match status" value="1"/>
</dbReference>
<evidence type="ECO:0000256" key="3">
    <source>
        <dbReference type="ARBA" id="ARBA00022741"/>
    </source>
</evidence>
<dbReference type="EMBL" id="QSFX01000060">
    <property type="protein sequence ID" value="RHA82279.1"/>
    <property type="molecule type" value="Genomic_DNA"/>
</dbReference>
<feature type="domain" description="ABC transmembrane type-1" evidence="9">
    <location>
        <begin position="20"/>
        <end position="299"/>
    </location>
</feature>
<dbReference type="GO" id="GO:0016887">
    <property type="term" value="F:ATP hydrolysis activity"/>
    <property type="evidence" value="ECO:0007669"/>
    <property type="project" value="InterPro"/>
</dbReference>
<dbReference type="RefSeq" id="WP_118173721.1">
    <property type="nucleotide sequence ID" value="NZ_CABJFX010000060.1"/>
</dbReference>
<dbReference type="PROSITE" id="PS50893">
    <property type="entry name" value="ABC_TRANSPORTER_2"/>
    <property type="match status" value="1"/>
</dbReference>
<dbReference type="SUPFAM" id="SSF90123">
    <property type="entry name" value="ABC transporter transmembrane region"/>
    <property type="match status" value="1"/>
</dbReference>
<dbReference type="AlphaFoldDB" id="A0A413TBQ8"/>
<proteinExistence type="predicted"/>
<evidence type="ECO:0000256" key="1">
    <source>
        <dbReference type="ARBA" id="ARBA00004651"/>
    </source>
</evidence>
<dbReference type="GO" id="GO:0005524">
    <property type="term" value="F:ATP binding"/>
    <property type="evidence" value="ECO:0007669"/>
    <property type="project" value="UniProtKB-KW"/>
</dbReference>
<evidence type="ECO:0000313" key="11">
    <source>
        <dbReference type="Proteomes" id="UP000283492"/>
    </source>
</evidence>
<comment type="caution">
    <text evidence="10">The sequence shown here is derived from an EMBL/GenBank/DDBJ whole genome shotgun (WGS) entry which is preliminary data.</text>
</comment>
<keyword evidence="3" id="KW-0547">Nucleotide-binding</keyword>
<dbReference type="InterPro" id="IPR017871">
    <property type="entry name" value="ABC_transporter-like_CS"/>
</dbReference>
<feature type="transmembrane region" description="Helical" evidence="7">
    <location>
        <begin position="152"/>
        <end position="169"/>
    </location>
</feature>
<reference evidence="10 11" key="1">
    <citation type="submission" date="2018-08" db="EMBL/GenBank/DDBJ databases">
        <title>A genome reference for cultivated species of the human gut microbiota.</title>
        <authorList>
            <person name="Zou Y."/>
            <person name="Xue W."/>
            <person name="Luo G."/>
        </authorList>
    </citation>
    <scope>NUCLEOTIDE SEQUENCE [LARGE SCALE GENOMIC DNA]</scope>
    <source>
        <strain evidence="10 11">AM42-1AC</strain>
    </source>
</reference>
<evidence type="ECO:0000256" key="6">
    <source>
        <dbReference type="ARBA" id="ARBA00023136"/>
    </source>
</evidence>
<comment type="subcellular location">
    <subcellularLocation>
        <location evidence="1">Cell membrane</location>
        <topology evidence="1">Multi-pass membrane protein</topology>
    </subcellularLocation>
</comment>
<keyword evidence="4 10" id="KW-0067">ATP-binding</keyword>
<dbReference type="InterPro" id="IPR036640">
    <property type="entry name" value="ABC1_TM_sf"/>
</dbReference>
<dbReference type="InterPro" id="IPR003593">
    <property type="entry name" value="AAA+_ATPase"/>
</dbReference>
<feature type="domain" description="ABC transporter" evidence="8">
    <location>
        <begin position="328"/>
        <end position="550"/>
    </location>
</feature>
<dbReference type="InterPro" id="IPR039421">
    <property type="entry name" value="Type_1_exporter"/>
</dbReference>
<feature type="transmembrane region" description="Helical" evidence="7">
    <location>
        <begin position="20"/>
        <end position="42"/>
    </location>
</feature>
<keyword evidence="6 7" id="KW-0472">Membrane</keyword>
<accession>A0A413TBQ8</accession>
<gene>
    <name evidence="10" type="ORF">DW914_18530</name>
</gene>
<dbReference type="Gene3D" id="3.40.50.300">
    <property type="entry name" value="P-loop containing nucleotide triphosphate hydrolases"/>
    <property type="match status" value="1"/>
</dbReference>
<dbReference type="PANTHER" id="PTHR24221">
    <property type="entry name" value="ATP-BINDING CASSETTE SUB-FAMILY B"/>
    <property type="match status" value="1"/>
</dbReference>
<dbReference type="GO" id="GO:0005886">
    <property type="term" value="C:plasma membrane"/>
    <property type="evidence" value="ECO:0007669"/>
    <property type="project" value="UniProtKB-SubCell"/>
</dbReference>
<feature type="transmembrane region" description="Helical" evidence="7">
    <location>
        <begin position="240"/>
        <end position="263"/>
    </location>
</feature>
<dbReference type="PROSITE" id="PS50929">
    <property type="entry name" value="ABC_TM1F"/>
    <property type="match status" value="1"/>
</dbReference>
<evidence type="ECO:0000259" key="8">
    <source>
        <dbReference type="PROSITE" id="PS50893"/>
    </source>
</evidence>
<dbReference type="PANTHER" id="PTHR24221:SF654">
    <property type="entry name" value="ATP-BINDING CASSETTE SUB-FAMILY B MEMBER 6"/>
    <property type="match status" value="1"/>
</dbReference>
<protein>
    <submittedName>
        <fullName evidence="10">ABC transporter ATP-binding protein</fullName>
    </submittedName>
</protein>
<evidence type="ECO:0000313" key="10">
    <source>
        <dbReference type="EMBL" id="RHA82279.1"/>
    </source>
</evidence>
<name>A0A413TBQ8_9FIRM</name>